<evidence type="ECO:0000313" key="3">
    <source>
        <dbReference type="Proteomes" id="UP001066276"/>
    </source>
</evidence>
<evidence type="ECO:0000256" key="1">
    <source>
        <dbReference type="SAM" id="MobiDB-lite"/>
    </source>
</evidence>
<comment type="caution">
    <text evidence="2">The sequence shown here is derived from an EMBL/GenBank/DDBJ whole genome shotgun (WGS) entry which is preliminary data.</text>
</comment>
<proteinExistence type="predicted"/>
<reference evidence="2" key="1">
    <citation type="journal article" date="2022" name="bioRxiv">
        <title>Sequencing and chromosome-scale assembly of the giantPleurodeles waltlgenome.</title>
        <authorList>
            <person name="Brown T."/>
            <person name="Elewa A."/>
            <person name="Iarovenko S."/>
            <person name="Subramanian E."/>
            <person name="Araus A.J."/>
            <person name="Petzold A."/>
            <person name="Susuki M."/>
            <person name="Suzuki K.-i.T."/>
            <person name="Hayashi T."/>
            <person name="Toyoda A."/>
            <person name="Oliveira C."/>
            <person name="Osipova E."/>
            <person name="Leigh N.D."/>
            <person name="Simon A."/>
            <person name="Yun M.H."/>
        </authorList>
    </citation>
    <scope>NUCLEOTIDE SEQUENCE</scope>
    <source>
        <strain evidence="2">20211129_DDA</strain>
        <tissue evidence="2">Liver</tissue>
    </source>
</reference>
<feature type="region of interest" description="Disordered" evidence="1">
    <location>
        <begin position="1"/>
        <end position="91"/>
    </location>
</feature>
<protein>
    <submittedName>
        <fullName evidence="2">Uncharacterized protein</fullName>
    </submittedName>
</protein>
<feature type="compositionally biased region" description="Basic residues" evidence="1">
    <location>
        <begin position="48"/>
        <end position="66"/>
    </location>
</feature>
<accession>A0AAV7UH86</accession>
<dbReference type="EMBL" id="JANPWB010000005">
    <property type="protein sequence ID" value="KAJ1188203.1"/>
    <property type="molecule type" value="Genomic_DNA"/>
</dbReference>
<dbReference type="AlphaFoldDB" id="A0AAV7UH86"/>
<evidence type="ECO:0000313" key="2">
    <source>
        <dbReference type="EMBL" id="KAJ1188203.1"/>
    </source>
</evidence>
<dbReference type="Proteomes" id="UP001066276">
    <property type="component" value="Chromosome 3_1"/>
</dbReference>
<keyword evidence="3" id="KW-1185">Reference proteome</keyword>
<sequence>MNTPMQPLGVTGNGPRGAAQKRLGRRQAGEHGEGAAAPHLELRERLHSRPLLRQSRKARKVQRHPQRSCGTHLASREMTRIPSLRCCTPPP</sequence>
<gene>
    <name evidence="2" type="ORF">NDU88_004966</name>
</gene>
<organism evidence="2 3">
    <name type="scientific">Pleurodeles waltl</name>
    <name type="common">Iberian ribbed newt</name>
    <dbReference type="NCBI Taxonomy" id="8319"/>
    <lineage>
        <taxon>Eukaryota</taxon>
        <taxon>Metazoa</taxon>
        <taxon>Chordata</taxon>
        <taxon>Craniata</taxon>
        <taxon>Vertebrata</taxon>
        <taxon>Euteleostomi</taxon>
        <taxon>Amphibia</taxon>
        <taxon>Batrachia</taxon>
        <taxon>Caudata</taxon>
        <taxon>Salamandroidea</taxon>
        <taxon>Salamandridae</taxon>
        <taxon>Pleurodelinae</taxon>
        <taxon>Pleurodeles</taxon>
    </lineage>
</organism>
<name>A0AAV7UH86_PLEWA</name>